<comment type="caution">
    <text evidence="1">The sequence shown here is derived from an EMBL/GenBank/DDBJ whole genome shotgun (WGS) entry which is preliminary data.</text>
</comment>
<dbReference type="EMBL" id="JABSTQ010009387">
    <property type="protein sequence ID" value="KAG0429702.1"/>
    <property type="molecule type" value="Genomic_DNA"/>
</dbReference>
<accession>A0AC60Q7J6</accession>
<organism evidence="1 2">
    <name type="scientific">Ixodes persulcatus</name>
    <name type="common">Taiga tick</name>
    <dbReference type="NCBI Taxonomy" id="34615"/>
    <lineage>
        <taxon>Eukaryota</taxon>
        <taxon>Metazoa</taxon>
        <taxon>Ecdysozoa</taxon>
        <taxon>Arthropoda</taxon>
        <taxon>Chelicerata</taxon>
        <taxon>Arachnida</taxon>
        <taxon>Acari</taxon>
        <taxon>Parasitiformes</taxon>
        <taxon>Ixodida</taxon>
        <taxon>Ixodoidea</taxon>
        <taxon>Ixodidae</taxon>
        <taxon>Ixodinae</taxon>
        <taxon>Ixodes</taxon>
    </lineage>
</organism>
<evidence type="ECO:0000313" key="1">
    <source>
        <dbReference type="EMBL" id="KAG0429702.1"/>
    </source>
</evidence>
<protein>
    <submittedName>
        <fullName evidence="1">Uncharacterized protein</fullName>
    </submittedName>
</protein>
<sequence length="598" mass="68246">MWATFFRRSRDVARNPGPNDENSQQQGRPRRRRPDATDGTLETGIIVPARLLFTPTPQDSTPMDDDARDSRSSSTTGRRHRSSGDPLGDAPHSHLQASWASRDPDDADTGGLWETAVSRAQRRATKKAANESPPTTSNRQRAELGTYVLRIQPTERCDMTAIDPEDLRRAISSLAADAALLRHQLLRVSKLSNSITVTTCDPTQAGRVLKMVTLPLRSRRPLPVRVYQVPNEGMSRGIIHRCKPNEPTEKLLEALYADGVEILTARPMGSRGTVLICFASPHPPKEVTYWDFPRRVERYEQRSLVCVRCHQPGHKANVCPAERPLCSTCGHQHDQAPEDCPNEESKYCVRCRRDGHVATDSACPAREKFSQKAKERKTNAREHRSRSRSRRRSHNGSRRQPSSTHAPGEPSSQPSDGTDSNPTHNMQEHRSTNGTDYTQEHRSTSRVRIVEPNPTYADMAGRSARTHEHKELSRLQREHDEEQKIYEEDMRHLQHQMDNLQRAIEETKKKHTQRRRSREDHLRTLRAQLDETPRLEQEFVVESKRRQSPSPRKYRESMHTEGYHEQTARHQHTDGGATWLILMTFVVGVMDATDDCHQ</sequence>
<gene>
    <name evidence="1" type="ORF">HPB47_023368</name>
</gene>
<reference evidence="1 2" key="1">
    <citation type="journal article" date="2020" name="Cell">
        <title>Large-Scale Comparative Analyses of Tick Genomes Elucidate Their Genetic Diversity and Vector Capacities.</title>
        <authorList>
            <consortium name="Tick Genome and Microbiome Consortium (TIGMIC)"/>
            <person name="Jia N."/>
            <person name="Wang J."/>
            <person name="Shi W."/>
            <person name="Du L."/>
            <person name="Sun Y."/>
            <person name="Zhan W."/>
            <person name="Jiang J.F."/>
            <person name="Wang Q."/>
            <person name="Zhang B."/>
            <person name="Ji P."/>
            <person name="Bell-Sakyi L."/>
            <person name="Cui X.M."/>
            <person name="Yuan T.T."/>
            <person name="Jiang B.G."/>
            <person name="Yang W.F."/>
            <person name="Lam T.T."/>
            <person name="Chang Q.C."/>
            <person name="Ding S.J."/>
            <person name="Wang X.J."/>
            <person name="Zhu J.G."/>
            <person name="Ruan X.D."/>
            <person name="Zhao L."/>
            <person name="Wei J.T."/>
            <person name="Ye R.Z."/>
            <person name="Que T.C."/>
            <person name="Du C.H."/>
            <person name="Zhou Y.H."/>
            <person name="Cheng J.X."/>
            <person name="Dai P.F."/>
            <person name="Guo W.B."/>
            <person name="Han X.H."/>
            <person name="Huang E.J."/>
            <person name="Li L.F."/>
            <person name="Wei W."/>
            <person name="Gao Y.C."/>
            <person name="Liu J.Z."/>
            <person name="Shao H.Z."/>
            <person name="Wang X."/>
            <person name="Wang C.C."/>
            <person name="Yang T.C."/>
            <person name="Huo Q.B."/>
            <person name="Li W."/>
            <person name="Chen H.Y."/>
            <person name="Chen S.E."/>
            <person name="Zhou L.G."/>
            <person name="Ni X.B."/>
            <person name="Tian J.H."/>
            <person name="Sheng Y."/>
            <person name="Liu T."/>
            <person name="Pan Y.S."/>
            <person name="Xia L.Y."/>
            <person name="Li J."/>
            <person name="Zhao F."/>
            <person name="Cao W.C."/>
        </authorList>
    </citation>
    <scope>NUCLEOTIDE SEQUENCE [LARGE SCALE GENOMIC DNA]</scope>
    <source>
        <strain evidence="1">Iper-2018</strain>
    </source>
</reference>
<keyword evidence="2" id="KW-1185">Reference proteome</keyword>
<dbReference type="Proteomes" id="UP000805193">
    <property type="component" value="Unassembled WGS sequence"/>
</dbReference>
<name>A0AC60Q7J6_IXOPE</name>
<proteinExistence type="predicted"/>
<evidence type="ECO:0000313" key="2">
    <source>
        <dbReference type="Proteomes" id="UP000805193"/>
    </source>
</evidence>